<keyword evidence="10" id="KW-1185">Reference proteome</keyword>
<name>A0A317MYN9_9GAMM</name>
<dbReference type="InterPro" id="IPR006657">
    <property type="entry name" value="MoPterin_dinucl-bd_dom"/>
</dbReference>
<reference evidence="9 10" key="1">
    <citation type="submission" date="2018-05" db="EMBL/GenBank/DDBJ databases">
        <title>Genomic Encyclopedia of Type Strains, Phase IV (KMG-IV): sequencing the most valuable type-strain genomes for metagenomic binning, comparative biology and taxonomic classification.</title>
        <authorList>
            <person name="Goeker M."/>
        </authorList>
    </citation>
    <scope>NUCLEOTIDE SEQUENCE [LARGE SCALE GENOMIC DNA]</scope>
    <source>
        <strain evidence="9 10">DSM 23606</strain>
    </source>
</reference>
<keyword evidence="5" id="KW-0560">Oxidoreductase</keyword>
<dbReference type="PANTHER" id="PTHR43742:SF6">
    <property type="entry name" value="OXIDOREDUCTASE YYAE-RELATED"/>
    <property type="match status" value="1"/>
</dbReference>
<dbReference type="Gene3D" id="3.30.2070.10">
    <property type="entry name" value="Formate dehydrogenase/DMSO reductase"/>
    <property type="match status" value="1"/>
</dbReference>
<feature type="domain" description="4Fe-4S Mo/W bis-MGD-type" evidence="8">
    <location>
        <begin position="2"/>
        <end position="59"/>
    </location>
</feature>
<evidence type="ECO:0000256" key="3">
    <source>
        <dbReference type="ARBA" id="ARBA00022505"/>
    </source>
</evidence>
<dbReference type="Gene3D" id="3.40.50.740">
    <property type="match status" value="1"/>
</dbReference>
<dbReference type="SUPFAM" id="SSF53706">
    <property type="entry name" value="Formate dehydrogenase/DMSO reductase, domains 1-3"/>
    <property type="match status" value="1"/>
</dbReference>
<dbReference type="SMART" id="SM00926">
    <property type="entry name" value="Molybdop_Fe4S4"/>
    <property type="match status" value="1"/>
</dbReference>
<proteinExistence type="inferred from homology"/>
<dbReference type="Pfam" id="PF04879">
    <property type="entry name" value="Molybdop_Fe4S4"/>
    <property type="match status" value="1"/>
</dbReference>
<dbReference type="GO" id="GO:0046872">
    <property type="term" value="F:metal ion binding"/>
    <property type="evidence" value="ECO:0007669"/>
    <property type="project" value="UniProtKB-KW"/>
</dbReference>
<dbReference type="InterPro" id="IPR037920">
    <property type="entry name" value="YoaE_C"/>
</dbReference>
<dbReference type="EMBL" id="QGTJ01000002">
    <property type="protein sequence ID" value="PWV64745.1"/>
    <property type="molecule type" value="Genomic_DNA"/>
</dbReference>
<dbReference type="GO" id="GO:0043546">
    <property type="term" value="F:molybdopterin cofactor binding"/>
    <property type="evidence" value="ECO:0007669"/>
    <property type="project" value="InterPro"/>
</dbReference>
<dbReference type="PANTHER" id="PTHR43742">
    <property type="entry name" value="TRIMETHYLAMINE-N-OXIDE REDUCTASE"/>
    <property type="match status" value="1"/>
</dbReference>
<evidence type="ECO:0000256" key="1">
    <source>
        <dbReference type="ARBA" id="ARBA00001942"/>
    </source>
</evidence>
<dbReference type="CDD" id="cd02786">
    <property type="entry name" value="MopB_CT_3"/>
    <property type="match status" value="1"/>
</dbReference>
<dbReference type="Pfam" id="PF01568">
    <property type="entry name" value="Molydop_binding"/>
    <property type="match status" value="1"/>
</dbReference>
<evidence type="ECO:0000313" key="9">
    <source>
        <dbReference type="EMBL" id="PWV64745.1"/>
    </source>
</evidence>
<evidence type="ECO:0000256" key="4">
    <source>
        <dbReference type="ARBA" id="ARBA00022723"/>
    </source>
</evidence>
<dbReference type="InterPro" id="IPR006963">
    <property type="entry name" value="Mopterin_OxRdtase_4Fe-4S_dom"/>
</dbReference>
<evidence type="ECO:0000256" key="5">
    <source>
        <dbReference type="ARBA" id="ARBA00023002"/>
    </source>
</evidence>
<dbReference type="PROSITE" id="PS51669">
    <property type="entry name" value="4FE4S_MOW_BIS_MGD"/>
    <property type="match status" value="1"/>
</dbReference>
<dbReference type="Gene3D" id="3.40.228.10">
    <property type="entry name" value="Dimethylsulfoxide Reductase, domain 2"/>
    <property type="match status" value="1"/>
</dbReference>
<dbReference type="SUPFAM" id="SSF50692">
    <property type="entry name" value="ADC-like"/>
    <property type="match status" value="1"/>
</dbReference>
<keyword evidence="7" id="KW-0411">Iron-sulfur</keyword>
<keyword evidence="3" id="KW-0500">Molybdenum</keyword>
<dbReference type="InterPro" id="IPR009010">
    <property type="entry name" value="Asp_de-COase-like_dom_sf"/>
</dbReference>
<dbReference type="InterPro" id="IPR006656">
    <property type="entry name" value="Mopterin_OxRdtase"/>
</dbReference>
<protein>
    <submittedName>
        <fullName evidence="9">Anaerobic selenocysteine-containing dehydrogenase</fullName>
    </submittedName>
</protein>
<dbReference type="Gene3D" id="2.20.25.90">
    <property type="entry name" value="ADC-like domains"/>
    <property type="match status" value="1"/>
</dbReference>
<accession>A0A317MYN9</accession>
<organism evidence="9 10">
    <name type="scientific">Plasticicumulans acidivorans</name>
    <dbReference type="NCBI Taxonomy" id="886464"/>
    <lineage>
        <taxon>Bacteria</taxon>
        <taxon>Pseudomonadati</taxon>
        <taxon>Pseudomonadota</taxon>
        <taxon>Gammaproteobacteria</taxon>
        <taxon>Candidatus Competibacteraceae</taxon>
        <taxon>Plasticicumulans</taxon>
    </lineage>
</organism>
<dbReference type="RefSeq" id="WP_110017375.1">
    <property type="nucleotide sequence ID" value="NZ_QGTJ01000002.1"/>
</dbReference>
<keyword evidence="4" id="KW-0479">Metal-binding</keyword>
<dbReference type="Pfam" id="PF00384">
    <property type="entry name" value="Molybdopterin"/>
    <property type="match status" value="1"/>
</dbReference>
<evidence type="ECO:0000259" key="8">
    <source>
        <dbReference type="PROSITE" id="PS51669"/>
    </source>
</evidence>
<dbReference type="InterPro" id="IPR050612">
    <property type="entry name" value="Prok_Mopterin_Oxidored"/>
</dbReference>
<evidence type="ECO:0000256" key="2">
    <source>
        <dbReference type="ARBA" id="ARBA00010312"/>
    </source>
</evidence>
<sequence>MPEILPSVCPHDCPSTCALRVEKLDARTIGKVSGAEHPYTAGAVCAKVARYAERVHHPARLAYPQRRVGGKGEGRFERIGWDDALDLTAERLRAAMARHGAESVWPFFYAGTMGLVQRDGIERLRHVMGWSRQHSTFCSAIADAGWLAGTGAKHGVDAREIHEADLVVVWGGNPVHTQVNLMHHITLARRTRGTRLVVIDPYRTPTAAKADLHLMPRPGTDAALACAVIHVLLAENLADRDYLARFTDFSPAIEAHFAARSPQWAEAISGVPAGQIREFARLYGRTPRAYLRLGYGFTRSRNGAVSMHAASCLPAVSGAWQHPGGGALYSQGGIYGLDRTLIQGLDRLDRGVRALDQSRIGAVLCGDAEALAGGPPVSAMLIQNTNPALVAPDSLAVRRGLMREDLFLCVHEQFMTETARYADVLLPATTFLEHDDLYQAGGHTFLQVARPVIEPYAECWPNHAVLAGLAERLGADHPGFALDTPALIDATLAASGRPDAATIHAAGGLDCALDFRAAHFLDGFGHADGRFRFAPDWAALGPRGADMPPLPDHWAVTDPTDREHPFRLVTAPARHFLNSSFTETASAQRHQRRPTAFVHPDDCAALGIADGAALRIGNRRASLSLHVQAFAGVQRGVVIVESLWPAAAFPEGHGINALTSAEPAAPNGGAVFHDTAVWLRAA</sequence>
<evidence type="ECO:0000256" key="6">
    <source>
        <dbReference type="ARBA" id="ARBA00023004"/>
    </source>
</evidence>
<dbReference type="Proteomes" id="UP000246569">
    <property type="component" value="Unassembled WGS sequence"/>
</dbReference>
<comment type="similarity">
    <text evidence="2">Belongs to the prokaryotic molybdopterin-containing oxidoreductase family.</text>
</comment>
<dbReference type="InterPro" id="IPR006655">
    <property type="entry name" value="Mopterin_OxRdtase_prok_CS"/>
</dbReference>
<dbReference type="PROSITE" id="PS00490">
    <property type="entry name" value="MOLYBDOPTERIN_PROK_2"/>
    <property type="match status" value="1"/>
</dbReference>
<evidence type="ECO:0000256" key="7">
    <source>
        <dbReference type="ARBA" id="ARBA00023014"/>
    </source>
</evidence>
<evidence type="ECO:0000313" key="10">
    <source>
        <dbReference type="Proteomes" id="UP000246569"/>
    </source>
</evidence>
<dbReference type="Gene3D" id="2.40.40.20">
    <property type="match status" value="1"/>
</dbReference>
<dbReference type="CDD" id="cd02766">
    <property type="entry name" value="MopB_3"/>
    <property type="match status" value="1"/>
</dbReference>
<keyword evidence="6" id="KW-0408">Iron</keyword>
<dbReference type="GO" id="GO:0051536">
    <property type="term" value="F:iron-sulfur cluster binding"/>
    <property type="evidence" value="ECO:0007669"/>
    <property type="project" value="UniProtKB-KW"/>
</dbReference>
<dbReference type="OrthoDB" id="9815647at2"/>
<dbReference type="AlphaFoldDB" id="A0A317MYN9"/>
<gene>
    <name evidence="9" type="ORF">C7443_102398</name>
</gene>
<comment type="cofactor">
    <cofactor evidence="1">
        <name>Mo-bis(molybdopterin guanine dinucleotide)</name>
        <dbReference type="ChEBI" id="CHEBI:60539"/>
    </cofactor>
</comment>
<comment type="caution">
    <text evidence="9">The sequence shown here is derived from an EMBL/GenBank/DDBJ whole genome shotgun (WGS) entry which is preliminary data.</text>
</comment>
<dbReference type="GO" id="GO:0016491">
    <property type="term" value="F:oxidoreductase activity"/>
    <property type="evidence" value="ECO:0007669"/>
    <property type="project" value="UniProtKB-KW"/>
</dbReference>